<evidence type="ECO:0000256" key="4">
    <source>
        <dbReference type="ARBA" id="ARBA00022723"/>
    </source>
</evidence>
<protein>
    <recommendedName>
        <fullName evidence="10">Purine nucleoside phosphorylase</fullName>
    </recommendedName>
</protein>
<evidence type="ECO:0000256" key="8">
    <source>
        <dbReference type="ARBA" id="ARBA00048968"/>
    </source>
</evidence>
<dbReference type="InterPro" id="IPR011324">
    <property type="entry name" value="Cytotoxic_necrot_fac-like_cat"/>
</dbReference>
<evidence type="ECO:0000256" key="2">
    <source>
        <dbReference type="ARBA" id="ARBA00007353"/>
    </source>
</evidence>
<evidence type="ECO:0000256" key="3">
    <source>
        <dbReference type="ARBA" id="ARBA00022679"/>
    </source>
</evidence>
<comment type="catalytic activity">
    <reaction evidence="9">
        <text>S-methyl-5'-thioadenosine + phosphate = 5-(methylsulfanyl)-alpha-D-ribose 1-phosphate + adenine</text>
        <dbReference type="Rhea" id="RHEA:11852"/>
        <dbReference type="ChEBI" id="CHEBI:16708"/>
        <dbReference type="ChEBI" id="CHEBI:17509"/>
        <dbReference type="ChEBI" id="CHEBI:43474"/>
        <dbReference type="ChEBI" id="CHEBI:58533"/>
        <dbReference type="EC" id="2.4.2.28"/>
    </reaction>
    <physiologicalReaction direction="left-to-right" evidence="9">
        <dbReference type="Rhea" id="RHEA:11853"/>
    </physiologicalReaction>
</comment>
<dbReference type="NCBIfam" id="TIGR00726">
    <property type="entry name" value="peptidoglycan editing factor PgeF"/>
    <property type="match status" value="1"/>
</dbReference>
<dbReference type="CDD" id="cd16833">
    <property type="entry name" value="YfiH"/>
    <property type="match status" value="1"/>
</dbReference>
<evidence type="ECO:0000256" key="10">
    <source>
        <dbReference type="RuleBase" id="RU361274"/>
    </source>
</evidence>
<comment type="catalytic activity">
    <reaction evidence="7">
        <text>adenosine + H2O + H(+) = inosine + NH4(+)</text>
        <dbReference type="Rhea" id="RHEA:24408"/>
        <dbReference type="ChEBI" id="CHEBI:15377"/>
        <dbReference type="ChEBI" id="CHEBI:15378"/>
        <dbReference type="ChEBI" id="CHEBI:16335"/>
        <dbReference type="ChEBI" id="CHEBI:17596"/>
        <dbReference type="ChEBI" id="CHEBI:28938"/>
        <dbReference type="EC" id="3.5.4.4"/>
    </reaction>
    <physiologicalReaction direction="left-to-right" evidence="7">
        <dbReference type="Rhea" id="RHEA:24409"/>
    </physiologicalReaction>
</comment>
<keyword evidence="3" id="KW-0808">Transferase</keyword>
<evidence type="ECO:0000313" key="11">
    <source>
        <dbReference type="EMBL" id="MDF0751163.1"/>
    </source>
</evidence>
<keyword evidence="12" id="KW-1185">Reference proteome</keyword>
<organism evidence="11 12">
    <name type="scientific">Marinobacter iranensis</name>
    <dbReference type="NCBI Taxonomy" id="2962607"/>
    <lineage>
        <taxon>Bacteria</taxon>
        <taxon>Pseudomonadati</taxon>
        <taxon>Pseudomonadota</taxon>
        <taxon>Gammaproteobacteria</taxon>
        <taxon>Pseudomonadales</taxon>
        <taxon>Marinobacteraceae</taxon>
        <taxon>Marinobacter</taxon>
    </lineage>
</organism>
<dbReference type="RefSeq" id="WP_275707243.1">
    <property type="nucleotide sequence ID" value="NZ_JANCMW010000008.1"/>
</dbReference>
<dbReference type="Proteomes" id="UP001143391">
    <property type="component" value="Unassembled WGS sequence"/>
</dbReference>
<evidence type="ECO:0000256" key="9">
    <source>
        <dbReference type="ARBA" id="ARBA00049893"/>
    </source>
</evidence>
<dbReference type="SUPFAM" id="SSF64438">
    <property type="entry name" value="CNF1/YfiH-like putative cysteine hydrolases"/>
    <property type="match status" value="1"/>
</dbReference>
<reference evidence="11" key="1">
    <citation type="submission" date="2022-07" db="EMBL/GenBank/DDBJ databases">
        <title>Marinobacter iranensis a new bacterium isolate from a hipersaline lake in Iran.</title>
        <authorList>
            <person name="Mohammad A.M.A."/>
            <person name="Cristina S.-P."/>
            <person name="Antonio V."/>
        </authorList>
    </citation>
    <scope>NUCLEOTIDE SEQUENCE</scope>
    <source>
        <strain evidence="11">71-i</strain>
    </source>
</reference>
<dbReference type="EMBL" id="JANCMW010000008">
    <property type="protein sequence ID" value="MDF0751163.1"/>
    <property type="molecule type" value="Genomic_DNA"/>
</dbReference>
<dbReference type="PANTHER" id="PTHR30616:SF2">
    <property type="entry name" value="PURINE NUCLEOSIDE PHOSPHORYLASE LACC1"/>
    <property type="match status" value="1"/>
</dbReference>
<accession>A0ABT5YBV0</accession>
<proteinExistence type="inferred from homology"/>
<evidence type="ECO:0000313" key="12">
    <source>
        <dbReference type="Proteomes" id="UP001143391"/>
    </source>
</evidence>
<dbReference type="Pfam" id="PF02578">
    <property type="entry name" value="Cu-oxidase_4"/>
    <property type="match status" value="1"/>
</dbReference>
<comment type="similarity">
    <text evidence="2 10">Belongs to the purine nucleoside phosphorylase YfiH/LACC1 family.</text>
</comment>
<evidence type="ECO:0000256" key="1">
    <source>
        <dbReference type="ARBA" id="ARBA00000553"/>
    </source>
</evidence>
<dbReference type="PANTHER" id="PTHR30616">
    <property type="entry name" value="UNCHARACTERIZED PROTEIN YFIH"/>
    <property type="match status" value="1"/>
</dbReference>
<keyword evidence="6" id="KW-0862">Zinc</keyword>
<dbReference type="Gene3D" id="3.60.140.10">
    <property type="entry name" value="CNF1/YfiH-like putative cysteine hydrolases"/>
    <property type="match status" value="1"/>
</dbReference>
<sequence>MTSELPLIVPEWPAPSWVRAACTTRIGGVSKAPWNSLNLGTHVGDNPEDVVKNRALLGQWAGPGAQSFGWLNQVHGTDVAELPQAGHITADASVTSRPGNVCVVMTADCLPVLFCNPSSGRVAAAHAGWRGLCDGVLERTVEYLGNPGGVLAWLGPAIGPEQFEVGAEVREAFLLTDSQAAEAFVPSPRHPGRYLANLYELARQRLALAGVLQVYGGDFCTVSDSKRFFSYRRDGQTGRMASLIFIS</sequence>
<evidence type="ECO:0000256" key="7">
    <source>
        <dbReference type="ARBA" id="ARBA00047989"/>
    </source>
</evidence>
<gene>
    <name evidence="11" type="primary">pgeF</name>
    <name evidence="11" type="ORF">NLU14_13110</name>
</gene>
<evidence type="ECO:0000256" key="6">
    <source>
        <dbReference type="ARBA" id="ARBA00022833"/>
    </source>
</evidence>
<comment type="caution">
    <text evidence="11">The sequence shown here is derived from an EMBL/GenBank/DDBJ whole genome shotgun (WGS) entry which is preliminary data.</text>
</comment>
<dbReference type="InterPro" id="IPR003730">
    <property type="entry name" value="Cu_polyphenol_OxRdtase"/>
</dbReference>
<dbReference type="InterPro" id="IPR038371">
    <property type="entry name" value="Cu_polyphenol_OxRdtase_sf"/>
</dbReference>
<comment type="catalytic activity">
    <reaction evidence="1">
        <text>inosine + phosphate = alpha-D-ribose 1-phosphate + hypoxanthine</text>
        <dbReference type="Rhea" id="RHEA:27646"/>
        <dbReference type="ChEBI" id="CHEBI:17368"/>
        <dbReference type="ChEBI" id="CHEBI:17596"/>
        <dbReference type="ChEBI" id="CHEBI:43474"/>
        <dbReference type="ChEBI" id="CHEBI:57720"/>
        <dbReference type="EC" id="2.4.2.1"/>
    </reaction>
    <physiologicalReaction direction="left-to-right" evidence="1">
        <dbReference type="Rhea" id="RHEA:27647"/>
    </physiologicalReaction>
</comment>
<evidence type="ECO:0000256" key="5">
    <source>
        <dbReference type="ARBA" id="ARBA00022801"/>
    </source>
</evidence>
<name>A0ABT5YBV0_9GAMM</name>
<keyword evidence="4" id="KW-0479">Metal-binding</keyword>
<keyword evidence="5" id="KW-0378">Hydrolase</keyword>
<comment type="catalytic activity">
    <reaction evidence="8">
        <text>adenosine + phosphate = alpha-D-ribose 1-phosphate + adenine</text>
        <dbReference type="Rhea" id="RHEA:27642"/>
        <dbReference type="ChEBI" id="CHEBI:16335"/>
        <dbReference type="ChEBI" id="CHEBI:16708"/>
        <dbReference type="ChEBI" id="CHEBI:43474"/>
        <dbReference type="ChEBI" id="CHEBI:57720"/>
        <dbReference type="EC" id="2.4.2.1"/>
    </reaction>
    <physiologicalReaction direction="left-to-right" evidence="8">
        <dbReference type="Rhea" id="RHEA:27643"/>
    </physiologicalReaction>
</comment>